<name>A0A974C8F4_XENLA</name>
<accession>A0A974C8F4</accession>
<proteinExistence type="predicted"/>
<dbReference type="AlphaFoldDB" id="A0A974C8F4"/>
<organism evidence="1 2">
    <name type="scientific">Xenopus laevis</name>
    <name type="common">African clawed frog</name>
    <dbReference type="NCBI Taxonomy" id="8355"/>
    <lineage>
        <taxon>Eukaryota</taxon>
        <taxon>Metazoa</taxon>
        <taxon>Chordata</taxon>
        <taxon>Craniata</taxon>
        <taxon>Vertebrata</taxon>
        <taxon>Euteleostomi</taxon>
        <taxon>Amphibia</taxon>
        <taxon>Batrachia</taxon>
        <taxon>Anura</taxon>
        <taxon>Pipoidea</taxon>
        <taxon>Pipidae</taxon>
        <taxon>Xenopodinae</taxon>
        <taxon>Xenopus</taxon>
        <taxon>Xenopus</taxon>
    </lineage>
</organism>
<evidence type="ECO:0000313" key="2">
    <source>
        <dbReference type="Proteomes" id="UP000694892"/>
    </source>
</evidence>
<dbReference type="EMBL" id="CM004480">
    <property type="protein sequence ID" value="OCT68484.1"/>
    <property type="molecule type" value="Genomic_DNA"/>
</dbReference>
<dbReference type="Proteomes" id="UP000694892">
    <property type="component" value="Chromosome 8L"/>
</dbReference>
<protein>
    <submittedName>
        <fullName evidence="1">Uncharacterized protein</fullName>
    </submittedName>
</protein>
<evidence type="ECO:0000313" key="1">
    <source>
        <dbReference type="EMBL" id="OCT68484.1"/>
    </source>
</evidence>
<reference evidence="2" key="1">
    <citation type="journal article" date="2016" name="Nature">
        <title>Genome evolution in the allotetraploid frog Xenopus laevis.</title>
        <authorList>
            <person name="Session A.M."/>
            <person name="Uno Y."/>
            <person name="Kwon T."/>
            <person name="Chapman J.A."/>
            <person name="Toyoda A."/>
            <person name="Takahashi S."/>
            <person name="Fukui A."/>
            <person name="Hikosaka A."/>
            <person name="Suzuki A."/>
            <person name="Kondo M."/>
            <person name="van Heeringen S.J."/>
            <person name="Quigley I."/>
            <person name="Heinz S."/>
            <person name="Ogino H."/>
            <person name="Ochi H."/>
            <person name="Hellsten U."/>
            <person name="Lyons J.B."/>
            <person name="Simakov O."/>
            <person name="Putnam N."/>
            <person name="Stites J."/>
            <person name="Kuroki Y."/>
            <person name="Tanaka T."/>
            <person name="Michiue T."/>
            <person name="Watanabe M."/>
            <person name="Bogdanovic O."/>
            <person name="Lister R."/>
            <person name="Georgiou G."/>
            <person name="Paranjpe S.S."/>
            <person name="van Kruijsbergen I."/>
            <person name="Shu S."/>
            <person name="Carlson J."/>
            <person name="Kinoshita T."/>
            <person name="Ohta Y."/>
            <person name="Mawaribuchi S."/>
            <person name="Jenkins J."/>
            <person name="Grimwood J."/>
            <person name="Schmutz J."/>
            <person name="Mitros T."/>
            <person name="Mozaffari S.V."/>
            <person name="Suzuki Y."/>
            <person name="Haramoto Y."/>
            <person name="Yamamoto T.S."/>
            <person name="Takagi C."/>
            <person name="Heald R."/>
            <person name="Miller K."/>
            <person name="Haudenschild C."/>
            <person name="Kitzman J."/>
            <person name="Nakayama T."/>
            <person name="Izutsu Y."/>
            <person name="Robert J."/>
            <person name="Fortriede J."/>
            <person name="Burns K."/>
            <person name="Lotay V."/>
            <person name="Karimi K."/>
            <person name="Yasuoka Y."/>
            <person name="Dichmann D.S."/>
            <person name="Flajnik M.F."/>
            <person name="Houston D.W."/>
            <person name="Shendure J."/>
            <person name="DuPasquier L."/>
            <person name="Vize P.D."/>
            <person name="Zorn A.M."/>
            <person name="Ito M."/>
            <person name="Marcotte E.M."/>
            <person name="Wallingford J.B."/>
            <person name="Ito Y."/>
            <person name="Asashima M."/>
            <person name="Ueno N."/>
            <person name="Matsuda Y."/>
            <person name="Veenstra G.J."/>
            <person name="Fujiyama A."/>
            <person name="Harland R.M."/>
            <person name="Taira M."/>
            <person name="Rokhsar D.S."/>
        </authorList>
    </citation>
    <scope>NUCLEOTIDE SEQUENCE [LARGE SCALE GENOMIC DNA]</scope>
    <source>
        <strain evidence="2">J</strain>
    </source>
</reference>
<gene>
    <name evidence="1" type="ORF">XELAEV_18039786mg</name>
</gene>
<sequence>MSCSRQYTILYSYFLKCLLKIIPDHLHKKKLDVFKCGADESEHCFLPEIPIVGTALLITFIEKCLDFWIHTGQLHRMFLSAHT</sequence>